<organism evidence="2 3">
    <name type="scientific">Schizothecium vesticola</name>
    <dbReference type="NCBI Taxonomy" id="314040"/>
    <lineage>
        <taxon>Eukaryota</taxon>
        <taxon>Fungi</taxon>
        <taxon>Dikarya</taxon>
        <taxon>Ascomycota</taxon>
        <taxon>Pezizomycotina</taxon>
        <taxon>Sordariomycetes</taxon>
        <taxon>Sordariomycetidae</taxon>
        <taxon>Sordariales</taxon>
        <taxon>Schizotheciaceae</taxon>
        <taxon>Schizothecium</taxon>
    </lineage>
</organism>
<sequence>MAPSATRPRFRDHFTAEPEVLGDKHGGKRVRMDLDSEAPRAYARRRTTLGRISEILTPSRAPRRAQVTAPAPGQVTTQSGVVLTTTPEPRQSVVASTTTERGPSRSVGPARASTRPPSAYITPRPPPVRSRQNSRSGSQVGPSRPLVSPAPSRRGSQARARNASRAPSAVLELPGYDTGVESAANYPPHRSAPYPSSNYMPTSSNDSDSAVEPRPRARRRRGATRQASATPVSVAPPRRTATAPAASASSTPLIPRKPLPPGARSASTPTPHSHSSCPDGSKCLEPDRPWQPRTPLSWGKWSYCTDITWDGMARWAMRCQLPEAARAVDVNEWEVMPPFAQDLYSLTMTRSTGCGSATTLIPANTIDRSKDSRPGSMRLQWHGRLACRCQTAVIVEGPVVRGGWRACSSTTVLRGGA</sequence>
<gene>
    <name evidence="2" type="ORF">B0T18DRAFT_163751</name>
</gene>
<feature type="region of interest" description="Disordered" evidence="1">
    <location>
        <begin position="1"/>
        <end position="288"/>
    </location>
</feature>
<comment type="caution">
    <text evidence="2">The sequence shown here is derived from an EMBL/GenBank/DDBJ whole genome shotgun (WGS) entry which is preliminary data.</text>
</comment>
<protein>
    <submittedName>
        <fullName evidence="2">Uncharacterized protein</fullName>
    </submittedName>
</protein>
<feature type="compositionally biased region" description="Polar residues" evidence="1">
    <location>
        <begin position="194"/>
        <end position="208"/>
    </location>
</feature>
<name>A0AA40EWS2_9PEZI</name>
<feature type="compositionally biased region" description="Low complexity" evidence="1">
    <location>
        <begin position="267"/>
        <end position="276"/>
    </location>
</feature>
<feature type="compositionally biased region" description="Basic and acidic residues" evidence="1">
    <location>
        <begin position="9"/>
        <end position="38"/>
    </location>
</feature>
<evidence type="ECO:0000256" key="1">
    <source>
        <dbReference type="SAM" id="MobiDB-lite"/>
    </source>
</evidence>
<dbReference type="Proteomes" id="UP001172155">
    <property type="component" value="Unassembled WGS sequence"/>
</dbReference>
<feature type="compositionally biased region" description="Low complexity" evidence="1">
    <location>
        <begin position="152"/>
        <end position="169"/>
    </location>
</feature>
<evidence type="ECO:0000313" key="2">
    <source>
        <dbReference type="EMBL" id="KAK0746982.1"/>
    </source>
</evidence>
<evidence type="ECO:0000313" key="3">
    <source>
        <dbReference type="Proteomes" id="UP001172155"/>
    </source>
</evidence>
<feature type="compositionally biased region" description="Low complexity" evidence="1">
    <location>
        <begin position="224"/>
        <end position="252"/>
    </location>
</feature>
<keyword evidence="3" id="KW-1185">Reference proteome</keyword>
<feature type="compositionally biased region" description="Polar residues" evidence="1">
    <location>
        <begin position="130"/>
        <end position="141"/>
    </location>
</feature>
<dbReference type="EMBL" id="JAUKUD010000004">
    <property type="protein sequence ID" value="KAK0746982.1"/>
    <property type="molecule type" value="Genomic_DNA"/>
</dbReference>
<proteinExistence type="predicted"/>
<reference evidence="2" key="1">
    <citation type="submission" date="2023-06" db="EMBL/GenBank/DDBJ databases">
        <title>Genome-scale phylogeny and comparative genomics of the fungal order Sordariales.</title>
        <authorList>
            <consortium name="Lawrence Berkeley National Laboratory"/>
            <person name="Hensen N."/>
            <person name="Bonometti L."/>
            <person name="Westerberg I."/>
            <person name="Brannstrom I.O."/>
            <person name="Guillou S."/>
            <person name="Cros-Aarteil S."/>
            <person name="Calhoun S."/>
            <person name="Haridas S."/>
            <person name="Kuo A."/>
            <person name="Mondo S."/>
            <person name="Pangilinan J."/>
            <person name="Riley R."/>
            <person name="LaButti K."/>
            <person name="Andreopoulos B."/>
            <person name="Lipzen A."/>
            <person name="Chen C."/>
            <person name="Yanf M."/>
            <person name="Daum C."/>
            <person name="Ng V."/>
            <person name="Clum A."/>
            <person name="Steindorff A."/>
            <person name="Ohm R."/>
            <person name="Martin F."/>
            <person name="Silar P."/>
            <person name="Natvig D."/>
            <person name="Lalanne C."/>
            <person name="Gautier V."/>
            <person name="Ament-velasquez S.L."/>
            <person name="Kruys A."/>
            <person name="Hutchinson M.I."/>
            <person name="Powell A.J."/>
            <person name="Barry K."/>
            <person name="Miller A.N."/>
            <person name="Grigoriev I.V."/>
            <person name="Debuchy R."/>
            <person name="Gladieux P."/>
            <person name="Thoren M.H."/>
            <person name="Johannesson H."/>
        </authorList>
    </citation>
    <scope>NUCLEOTIDE SEQUENCE</scope>
    <source>
        <strain evidence="2">SMH3187-1</strain>
    </source>
</reference>
<feature type="compositionally biased region" description="Polar residues" evidence="1">
    <location>
        <begin position="74"/>
        <end position="101"/>
    </location>
</feature>
<accession>A0AA40EWS2</accession>
<dbReference type="AlphaFoldDB" id="A0AA40EWS2"/>